<dbReference type="EMBL" id="KY549443">
    <property type="protein sequence ID" value="APZ81940.1"/>
    <property type="molecule type" value="Genomic_DNA"/>
</dbReference>
<gene>
    <name evidence="1" type="ORF">EFP01_013</name>
</gene>
<evidence type="ECO:0000313" key="1">
    <source>
        <dbReference type="EMBL" id="APZ81940.1"/>
    </source>
</evidence>
<accession>A0A288TXQ6</accession>
<proteinExistence type="predicted"/>
<evidence type="ECO:0000313" key="2">
    <source>
        <dbReference type="Proteomes" id="UP000224269"/>
    </source>
</evidence>
<reference evidence="2" key="1">
    <citation type="submission" date="2016-12" db="EMBL/GenBank/DDBJ databases">
        <authorList>
            <person name="Lee J.-H."/>
            <person name="Kim Y.-T."/>
            <person name="Kim J.-H."/>
            <person name="Ryu S.-R."/>
        </authorList>
    </citation>
    <scope>NUCLEOTIDE SEQUENCE [LARGE SCALE GENOMIC DNA]</scope>
</reference>
<protein>
    <submittedName>
        <fullName evidence="1">Uncharacterized protein</fullName>
    </submittedName>
</protein>
<dbReference type="Proteomes" id="UP000224269">
    <property type="component" value="Segment"/>
</dbReference>
<name>A0A288TXQ6_9CAUD</name>
<keyword evidence="2" id="KW-1185">Reference proteome</keyword>
<sequence>MSIASSLDRADDWLLSHLCDMRLLSLSQKEELTSNDKAEIELIKDLNMRLICNSQKKEVKTVDVCASDLTEGLLSNAYSNTVDMKSEEAWYATLLKRTLDVVDGIPYVGNISVFIESDDVCITLMGHIRHDNDLDCNLYEISFENLGGYEDIAICVEGVDISFPEYLTFIKEELPDILKKSL</sequence>
<organism evidence="1 2">
    <name type="scientific">Enterococcus phage EFP01</name>
    <dbReference type="NCBI Taxonomy" id="1926594"/>
    <lineage>
        <taxon>Viruses</taxon>
        <taxon>Duplodnaviria</taxon>
        <taxon>Heunggongvirae</taxon>
        <taxon>Uroviricota</taxon>
        <taxon>Caudoviricetes</taxon>
        <taxon>Herelleviridae</taxon>
        <taxon>Brockvirinae</taxon>
        <taxon>Schiekvirus</taxon>
        <taxon>Schiekvirus EFP01</taxon>
    </lineage>
</organism>